<dbReference type="SUPFAM" id="SSF53590">
    <property type="entry name" value="Nucleoside hydrolase"/>
    <property type="match status" value="1"/>
</dbReference>
<dbReference type="Proteomes" id="UP001176961">
    <property type="component" value="Unassembled WGS sequence"/>
</dbReference>
<dbReference type="Pfam" id="PF01156">
    <property type="entry name" value="IU_nuc_hydro"/>
    <property type="match status" value="1"/>
</dbReference>
<dbReference type="Gene3D" id="3.90.245.10">
    <property type="entry name" value="Ribonucleoside hydrolase-like"/>
    <property type="match status" value="1"/>
</dbReference>
<evidence type="ECO:0000256" key="1">
    <source>
        <dbReference type="ARBA" id="ARBA00009176"/>
    </source>
</evidence>
<dbReference type="InterPro" id="IPR036452">
    <property type="entry name" value="Ribo_hydro-like"/>
</dbReference>
<reference evidence="3" key="1">
    <citation type="submission" date="2023-07" db="EMBL/GenBank/DDBJ databases">
        <authorList>
            <consortium name="CYATHOMIX"/>
        </authorList>
    </citation>
    <scope>NUCLEOTIDE SEQUENCE</scope>
    <source>
        <strain evidence="3">N/A</strain>
    </source>
</reference>
<sequence length="343" mass="37515">MGKVKLVVDTDGVADDVRAITIAVNHPDVEVLAITTVHGCVSVEQATANVARCLRASGVSKPIYKGAMEPIVGRKSNILSENVLFGKDGLGDRPKEFPEVLKSDFVPTSDEIAATALIRISREHPDATLVCLGPLTNVALALKLDPNFKFAKVFVMGGNYYGIGNVVDMPTVEFNFHGDPDAASVVLRKLADRLTIIPWDLIFLEGSEHEKQVDMDAHLKHDTKVASFVKTATRAPREALGKVGRKYTYCDEIAMCSAIDLKRVARKINYFRVDVELTGSYTRGQVVVDWLDVLWTKDEAGFVAAQGKDQVGKLPFVKFVASCNATVVDTWMNNAVLQKPGPW</sequence>
<comment type="similarity">
    <text evidence="1">Belongs to the IUNH family.</text>
</comment>
<organism evidence="3 4">
    <name type="scientific">Cylicocyclus nassatus</name>
    <name type="common">Nematode worm</name>
    <dbReference type="NCBI Taxonomy" id="53992"/>
    <lineage>
        <taxon>Eukaryota</taxon>
        <taxon>Metazoa</taxon>
        <taxon>Ecdysozoa</taxon>
        <taxon>Nematoda</taxon>
        <taxon>Chromadorea</taxon>
        <taxon>Rhabditida</taxon>
        <taxon>Rhabditina</taxon>
        <taxon>Rhabditomorpha</taxon>
        <taxon>Strongyloidea</taxon>
        <taxon>Strongylidae</taxon>
        <taxon>Cylicocyclus</taxon>
    </lineage>
</organism>
<dbReference type="GO" id="GO:0016799">
    <property type="term" value="F:hydrolase activity, hydrolyzing N-glycosyl compounds"/>
    <property type="evidence" value="ECO:0007669"/>
    <property type="project" value="InterPro"/>
</dbReference>
<proteinExistence type="inferred from homology"/>
<dbReference type="InterPro" id="IPR052775">
    <property type="entry name" value="IUN_hydrolase"/>
</dbReference>
<dbReference type="InterPro" id="IPR001910">
    <property type="entry name" value="Inosine/uridine_hydrolase_dom"/>
</dbReference>
<dbReference type="AlphaFoldDB" id="A0AA36HBL7"/>
<evidence type="ECO:0000313" key="3">
    <source>
        <dbReference type="EMBL" id="CAJ0607275.1"/>
    </source>
</evidence>
<protein>
    <recommendedName>
        <fullName evidence="2">Inosine/uridine-preferring nucleoside hydrolase domain-containing protein</fullName>
    </recommendedName>
</protein>
<dbReference type="PANTHER" id="PTHR46190:SF1">
    <property type="entry name" value="SI:CH211-201H21.5"/>
    <property type="match status" value="1"/>
</dbReference>
<dbReference type="EMBL" id="CATQJL010000316">
    <property type="protein sequence ID" value="CAJ0607275.1"/>
    <property type="molecule type" value="Genomic_DNA"/>
</dbReference>
<name>A0AA36HBL7_CYLNA</name>
<comment type="caution">
    <text evidence="3">The sequence shown here is derived from an EMBL/GenBank/DDBJ whole genome shotgun (WGS) entry which is preliminary data.</text>
</comment>
<evidence type="ECO:0000313" key="4">
    <source>
        <dbReference type="Proteomes" id="UP001176961"/>
    </source>
</evidence>
<feature type="domain" description="Inosine/uridine-preferring nucleoside hydrolase" evidence="2">
    <location>
        <begin position="7"/>
        <end position="298"/>
    </location>
</feature>
<gene>
    <name evidence="3" type="ORF">CYNAS_LOCUS19258</name>
</gene>
<dbReference type="PANTHER" id="PTHR46190">
    <property type="entry name" value="SI:CH211-201H21.5-RELATED"/>
    <property type="match status" value="1"/>
</dbReference>
<keyword evidence="4" id="KW-1185">Reference proteome</keyword>
<accession>A0AA36HBL7</accession>
<evidence type="ECO:0000259" key="2">
    <source>
        <dbReference type="Pfam" id="PF01156"/>
    </source>
</evidence>